<dbReference type="PROSITE" id="PS50157">
    <property type="entry name" value="ZINC_FINGER_C2H2_2"/>
    <property type="match status" value="2"/>
</dbReference>
<protein>
    <recommendedName>
        <fullName evidence="11">C2H2-type domain-containing protein</fullName>
    </recommendedName>
</protein>
<feature type="compositionally biased region" description="Basic residues" evidence="10">
    <location>
        <begin position="89"/>
        <end position="106"/>
    </location>
</feature>
<name>A0A811QHX1_9POAL</name>
<dbReference type="GO" id="GO:0005634">
    <property type="term" value="C:nucleus"/>
    <property type="evidence" value="ECO:0007669"/>
    <property type="project" value="UniProtKB-SubCell"/>
</dbReference>
<dbReference type="Pfam" id="PF13912">
    <property type="entry name" value="zf-C2H2_6"/>
    <property type="match status" value="2"/>
</dbReference>
<evidence type="ECO:0000256" key="2">
    <source>
        <dbReference type="ARBA" id="ARBA00022723"/>
    </source>
</evidence>
<dbReference type="InterPro" id="IPR013087">
    <property type="entry name" value="Znf_C2H2_type"/>
</dbReference>
<dbReference type="AlphaFoldDB" id="A0A811QHX1"/>
<comment type="subcellular location">
    <subcellularLocation>
        <location evidence="1">Nucleus</location>
    </subcellularLocation>
</comment>
<sequence length="189" mass="20062">MERGLSKHLHEPSCFDGDDVFLTLSCGSSSSSSSEAAAATPAAQLAPPRVLPLPGRRRRRRGKQASSSSFECRTCGQEFPTFQALGGHRTSHLRRPATTTKKRPRSSKAVLVHACSACGLGFSTGQALGGHMRRHRGGAGESTTTTTTEEEVEGSGGPDSGYAMDLARAVVLHERPRSTASLQLLDLFV</sequence>
<keyword evidence="13" id="KW-1185">Reference proteome</keyword>
<reference evidence="12" key="1">
    <citation type="submission" date="2020-10" db="EMBL/GenBank/DDBJ databases">
        <authorList>
            <person name="Han B."/>
            <person name="Lu T."/>
            <person name="Zhao Q."/>
            <person name="Huang X."/>
            <person name="Zhao Y."/>
        </authorList>
    </citation>
    <scope>NUCLEOTIDE SEQUENCE</scope>
</reference>
<evidence type="ECO:0000256" key="6">
    <source>
        <dbReference type="ARBA" id="ARBA00023015"/>
    </source>
</evidence>
<dbReference type="GO" id="GO:0008270">
    <property type="term" value="F:zinc ion binding"/>
    <property type="evidence" value="ECO:0007669"/>
    <property type="project" value="UniProtKB-KW"/>
</dbReference>
<dbReference type="Proteomes" id="UP000604825">
    <property type="component" value="Unassembled WGS sequence"/>
</dbReference>
<evidence type="ECO:0000256" key="9">
    <source>
        <dbReference type="PROSITE-ProRule" id="PRU00042"/>
    </source>
</evidence>
<organism evidence="12 13">
    <name type="scientific">Miscanthus lutarioriparius</name>
    <dbReference type="NCBI Taxonomy" id="422564"/>
    <lineage>
        <taxon>Eukaryota</taxon>
        <taxon>Viridiplantae</taxon>
        <taxon>Streptophyta</taxon>
        <taxon>Embryophyta</taxon>
        <taxon>Tracheophyta</taxon>
        <taxon>Spermatophyta</taxon>
        <taxon>Magnoliopsida</taxon>
        <taxon>Liliopsida</taxon>
        <taxon>Poales</taxon>
        <taxon>Poaceae</taxon>
        <taxon>PACMAD clade</taxon>
        <taxon>Panicoideae</taxon>
        <taxon>Andropogonodae</taxon>
        <taxon>Andropogoneae</taxon>
        <taxon>Saccharinae</taxon>
        <taxon>Miscanthus</taxon>
    </lineage>
</organism>
<keyword evidence="8" id="KW-0539">Nucleus</keyword>
<dbReference type="EMBL" id="CAJGYO010000010">
    <property type="protein sequence ID" value="CAD6255468.1"/>
    <property type="molecule type" value="Genomic_DNA"/>
</dbReference>
<keyword evidence="6" id="KW-0805">Transcription regulation</keyword>
<dbReference type="InterPro" id="IPR036236">
    <property type="entry name" value="Znf_C2H2_sf"/>
</dbReference>
<dbReference type="Gene3D" id="3.30.160.60">
    <property type="entry name" value="Classic Zinc Finger"/>
    <property type="match status" value="1"/>
</dbReference>
<evidence type="ECO:0000256" key="5">
    <source>
        <dbReference type="ARBA" id="ARBA00022833"/>
    </source>
</evidence>
<keyword evidence="2" id="KW-0479">Metal-binding</keyword>
<proteinExistence type="predicted"/>
<evidence type="ECO:0000256" key="10">
    <source>
        <dbReference type="SAM" id="MobiDB-lite"/>
    </source>
</evidence>
<feature type="compositionally biased region" description="Low complexity" evidence="10">
    <location>
        <begin position="28"/>
        <end position="54"/>
    </location>
</feature>
<dbReference type="PROSITE" id="PS00028">
    <property type="entry name" value="ZINC_FINGER_C2H2_1"/>
    <property type="match status" value="2"/>
</dbReference>
<dbReference type="SMART" id="SM00355">
    <property type="entry name" value="ZnF_C2H2"/>
    <property type="match status" value="2"/>
</dbReference>
<evidence type="ECO:0000313" key="12">
    <source>
        <dbReference type="EMBL" id="CAD6255468.1"/>
    </source>
</evidence>
<accession>A0A811QHX1</accession>
<evidence type="ECO:0000256" key="1">
    <source>
        <dbReference type="ARBA" id="ARBA00004123"/>
    </source>
</evidence>
<keyword evidence="5" id="KW-0862">Zinc</keyword>
<dbReference type="SUPFAM" id="SSF57667">
    <property type="entry name" value="beta-beta-alpha zinc fingers"/>
    <property type="match status" value="1"/>
</dbReference>
<feature type="region of interest" description="Disordered" evidence="10">
    <location>
        <begin position="87"/>
        <end position="106"/>
    </location>
</feature>
<evidence type="ECO:0000256" key="7">
    <source>
        <dbReference type="ARBA" id="ARBA00023163"/>
    </source>
</evidence>
<evidence type="ECO:0000256" key="3">
    <source>
        <dbReference type="ARBA" id="ARBA00022737"/>
    </source>
</evidence>
<feature type="region of interest" description="Disordered" evidence="10">
    <location>
        <begin position="27"/>
        <end position="70"/>
    </location>
</feature>
<keyword evidence="7" id="KW-0804">Transcription</keyword>
<evidence type="ECO:0000256" key="4">
    <source>
        <dbReference type="ARBA" id="ARBA00022771"/>
    </source>
</evidence>
<feature type="domain" description="C2H2-type" evidence="11">
    <location>
        <begin position="113"/>
        <end position="140"/>
    </location>
</feature>
<feature type="domain" description="C2H2-type" evidence="11">
    <location>
        <begin position="70"/>
        <end position="97"/>
    </location>
</feature>
<evidence type="ECO:0000313" key="13">
    <source>
        <dbReference type="Proteomes" id="UP000604825"/>
    </source>
</evidence>
<gene>
    <name evidence="12" type="ORF">NCGR_LOCUS39012</name>
</gene>
<keyword evidence="4 9" id="KW-0863">Zinc-finger</keyword>
<feature type="region of interest" description="Disordered" evidence="10">
    <location>
        <begin position="129"/>
        <end position="161"/>
    </location>
</feature>
<comment type="caution">
    <text evidence="12">The sequence shown here is derived from an EMBL/GenBank/DDBJ whole genome shotgun (WGS) entry which is preliminary data.</text>
</comment>
<evidence type="ECO:0000259" key="11">
    <source>
        <dbReference type="PROSITE" id="PS50157"/>
    </source>
</evidence>
<dbReference type="PANTHER" id="PTHR26374:SF450">
    <property type="entry name" value="OS11G0702300 PROTEIN"/>
    <property type="match status" value="1"/>
</dbReference>
<keyword evidence="3" id="KW-0677">Repeat</keyword>
<dbReference type="OrthoDB" id="9411774at2759"/>
<evidence type="ECO:0000256" key="8">
    <source>
        <dbReference type="ARBA" id="ARBA00023242"/>
    </source>
</evidence>
<dbReference type="PANTHER" id="PTHR26374">
    <property type="entry name" value="ZINC FINGER PROTEIN ZAT5"/>
    <property type="match status" value="1"/>
</dbReference>